<dbReference type="RefSeq" id="WP_338065143.1">
    <property type="nucleotide sequence ID" value="NZ_LT670817.1"/>
</dbReference>
<dbReference type="NCBIfam" id="TIGR00277">
    <property type="entry name" value="HDIG"/>
    <property type="match status" value="1"/>
</dbReference>
<organism evidence="2 3">
    <name type="scientific">Bradyrhizobium erythrophlei</name>
    <dbReference type="NCBI Taxonomy" id="1437360"/>
    <lineage>
        <taxon>Bacteria</taxon>
        <taxon>Pseudomonadati</taxon>
        <taxon>Pseudomonadota</taxon>
        <taxon>Alphaproteobacteria</taxon>
        <taxon>Hyphomicrobiales</taxon>
        <taxon>Nitrobacteraceae</taxon>
        <taxon>Bradyrhizobium</taxon>
    </lineage>
</organism>
<dbReference type="PANTHER" id="PTHR43155">
    <property type="entry name" value="CYCLIC DI-GMP PHOSPHODIESTERASE PA4108-RELATED"/>
    <property type="match status" value="1"/>
</dbReference>
<evidence type="ECO:0000259" key="1">
    <source>
        <dbReference type="PROSITE" id="PS51832"/>
    </source>
</evidence>
<feature type="domain" description="HD-GYP" evidence="1">
    <location>
        <begin position="145"/>
        <end position="331"/>
    </location>
</feature>
<reference evidence="2 3" key="1">
    <citation type="submission" date="2016-11" db="EMBL/GenBank/DDBJ databases">
        <authorList>
            <person name="Jaros S."/>
            <person name="Januszkiewicz K."/>
            <person name="Wedrychowicz H."/>
        </authorList>
    </citation>
    <scope>NUCLEOTIDE SEQUENCE [LARGE SCALE GENOMIC DNA]</scope>
    <source>
        <strain evidence="2 3">GAS138</strain>
    </source>
</reference>
<dbReference type="GO" id="GO:0008081">
    <property type="term" value="F:phosphoric diester hydrolase activity"/>
    <property type="evidence" value="ECO:0007669"/>
    <property type="project" value="UniProtKB-ARBA"/>
</dbReference>
<evidence type="ECO:0000313" key="2">
    <source>
        <dbReference type="EMBL" id="SHI07836.1"/>
    </source>
</evidence>
<gene>
    <name evidence="2" type="ORF">SAMN05443248_7992</name>
</gene>
<proteinExistence type="predicted"/>
<dbReference type="InterPro" id="IPR037522">
    <property type="entry name" value="HD_GYP_dom"/>
</dbReference>
<evidence type="ECO:0000313" key="3">
    <source>
        <dbReference type="Proteomes" id="UP000189796"/>
    </source>
</evidence>
<sequence>MLAPHFAVTSSLLGNEDIGHGGFDAVVIAADLKEFQNIAALKEIFPKFENARKRIFIIDQKARLLVFQAYALGATHVLTHPVTQQKLLATLSDGDKSGIALEDASRGTQQAASCGATALASMFSAVLGGKPIDIADAKHAAGKIADSIANDGLSSWLETVRRHHEGTYQHCLLVVGVAVDFGLSLGLARRDIERLYSAAMFHDIGKAKIPLAVLDKPGKLDPEERSLIETHPTAGYDVLIATPGISPEILDAVRHHHEFLDGSGYPDALCAASISDVVRILTISDIFAALIEDRRYKPPMPRDRAYEIICNMRGKLEAPLVVAFKDVALSR</sequence>
<dbReference type="CDD" id="cd00077">
    <property type="entry name" value="HDc"/>
    <property type="match status" value="1"/>
</dbReference>
<dbReference type="AlphaFoldDB" id="A0A1M5Y784"/>
<dbReference type="InterPro" id="IPR006675">
    <property type="entry name" value="HDIG_dom"/>
</dbReference>
<dbReference type="SUPFAM" id="SSF109604">
    <property type="entry name" value="HD-domain/PDEase-like"/>
    <property type="match status" value="1"/>
</dbReference>
<dbReference type="EMBL" id="LT670817">
    <property type="protein sequence ID" value="SHI07836.1"/>
    <property type="molecule type" value="Genomic_DNA"/>
</dbReference>
<dbReference type="InterPro" id="IPR003607">
    <property type="entry name" value="HD/PDEase_dom"/>
</dbReference>
<protein>
    <submittedName>
        <fullName evidence="2">HDIG domain-containing protein</fullName>
    </submittedName>
</protein>
<accession>A0A1M5Y784</accession>
<dbReference type="SMART" id="SM00471">
    <property type="entry name" value="HDc"/>
    <property type="match status" value="1"/>
</dbReference>
<dbReference type="Gene3D" id="1.10.3210.10">
    <property type="entry name" value="Hypothetical protein af1432"/>
    <property type="match status" value="1"/>
</dbReference>
<dbReference type="PROSITE" id="PS51832">
    <property type="entry name" value="HD_GYP"/>
    <property type="match status" value="1"/>
</dbReference>
<dbReference type="Proteomes" id="UP000189796">
    <property type="component" value="Chromosome I"/>
</dbReference>
<dbReference type="PANTHER" id="PTHR43155:SF2">
    <property type="entry name" value="CYCLIC DI-GMP PHOSPHODIESTERASE PA4108"/>
    <property type="match status" value="1"/>
</dbReference>
<dbReference type="Pfam" id="PF13487">
    <property type="entry name" value="HD_5"/>
    <property type="match status" value="1"/>
</dbReference>
<name>A0A1M5Y784_9BRAD</name>